<feature type="region of interest" description="Disordered" evidence="5">
    <location>
        <begin position="670"/>
        <end position="742"/>
    </location>
</feature>
<dbReference type="CDD" id="cd01817">
    <property type="entry name" value="RBD1_RGS12_like"/>
    <property type="match status" value="1"/>
</dbReference>
<evidence type="ECO:0000259" key="7">
    <source>
        <dbReference type="PROSITE" id="PS50898"/>
    </source>
</evidence>
<keyword evidence="3" id="KW-0963">Cytoplasm</keyword>
<dbReference type="InterPro" id="IPR044926">
    <property type="entry name" value="RGS_subdomain_2"/>
</dbReference>
<dbReference type="GO" id="GO:0005737">
    <property type="term" value="C:cytoplasm"/>
    <property type="evidence" value="ECO:0007669"/>
    <property type="project" value="UniProtKB-SubCell"/>
</dbReference>
<evidence type="ECO:0000256" key="4">
    <source>
        <dbReference type="ARBA" id="ARBA00022737"/>
    </source>
</evidence>
<dbReference type="CDD" id="cd17067">
    <property type="entry name" value="RBD2_RGS12_like"/>
    <property type="match status" value="1"/>
</dbReference>
<dbReference type="PRINTS" id="PR01301">
    <property type="entry name" value="RGSPROTEIN"/>
</dbReference>
<dbReference type="Gene3D" id="1.10.167.10">
    <property type="entry name" value="Regulator of G-protein Signalling 4, domain 2"/>
    <property type="match status" value="1"/>
</dbReference>
<evidence type="ECO:0000256" key="1">
    <source>
        <dbReference type="ARBA" id="ARBA00004496"/>
    </source>
</evidence>
<evidence type="ECO:0000256" key="2">
    <source>
        <dbReference type="ARBA" id="ARBA00022468"/>
    </source>
</evidence>
<dbReference type="PROSITE" id="PS50898">
    <property type="entry name" value="RBD"/>
    <property type="match status" value="2"/>
</dbReference>
<feature type="compositionally biased region" description="Polar residues" evidence="5">
    <location>
        <begin position="23"/>
        <end position="41"/>
    </location>
</feature>
<feature type="domain" description="RBD" evidence="7">
    <location>
        <begin position="332"/>
        <end position="402"/>
    </location>
</feature>
<keyword evidence="4" id="KW-0677">Repeat</keyword>
<feature type="region of interest" description="Disordered" evidence="5">
    <location>
        <begin position="20"/>
        <end position="53"/>
    </location>
</feature>
<feature type="compositionally biased region" description="Basic and acidic residues" evidence="5">
    <location>
        <begin position="271"/>
        <end position="280"/>
    </location>
</feature>
<reference evidence="8" key="1">
    <citation type="submission" date="2016-12" db="EMBL/GenBank/DDBJ databases">
        <title>An insight into the sialome and mialome of the sand fly, Nyssomyia neivai.</title>
        <authorList>
            <person name="Sebastian V."/>
            <person name="Goulart T.M."/>
            <person name="Oliveira W."/>
            <person name="Calvo E."/>
            <person name="Oliveira L.F."/>
            <person name="Pinto M.C."/>
            <person name="Rosselino A.M."/>
            <person name="Ribeiro J.M."/>
        </authorList>
    </citation>
    <scope>NUCLEOTIDE SEQUENCE</scope>
</reference>
<dbReference type="GO" id="GO:0008277">
    <property type="term" value="P:regulation of G protein-coupled receptor signaling pathway"/>
    <property type="evidence" value="ECO:0007669"/>
    <property type="project" value="TreeGrafter"/>
</dbReference>
<feature type="compositionally biased region" description="Polar residues" evidence="5">
    <location>
        <begin position="860"/>
        <end position="878"/>
    </location>
</feature>
<comment type="subcellular location">
    <subcellularLocation>
        <location evidence="1">Cytoplasm</location>
    </subcellularLocation>
</comment>
<dbReference type="InterPro" id="IPR036305">
    <property type="entry name" value="RGS_sf"/>
</dbReference>
<dbReference type="Pfam" id="PF00615">
    <property type="entry name" value="RGS"/>
    <property type="match status" value="1"/>
</dbReference>
<feature type="compositionally biased region" description="Basic and acidic residues" evidence="5">
    <location>
        <begin position="680"/>
        <end position="695"/>
    </location>
</feature>
<organism evidence="8">
    <name type="scientific">Nyssomyia neivai</name>
    <dbReference type="NCBI Taxonomy" id="330878"/>
    <lineage>
        <taxon>Eukaryota</taxon>
        <taxon>Metazoa</taxon>
        <taxon>Ecdysozoa</taxon>
        <taxon>Arthropoda</taxon>
        <taxon>Hexapoda</taxon>
        <taxon>Insecta</taxon>
        <taxon>Pterygota</taxon>
        <taxon>Neoptera</taxon>
        <taxon>Endopterygota</taxon>
        <taxon>Diptera</taxon>
        <taxon>Nematocera</taxon>
        <taxon>Psychodoidea</taxon>
        <taxon>Psychodidae</taxon>
        <taxon>Nyssomyia</taxon>
    </lineage>
</organism>
<dbReference type="AlphaFoldDB" id="A0A1L8DW38"/>
<accession>A0A1L8DW38</accession>
<dbReference type="SMART" id="SM00315">
    <property type="entry name" value="RGS"/>
    <property type="match status" value="1"/>
</dbReference>
<dbReference type="PROSITE" id="PS50132">
    <property type="entry name" value="RGS"/>
    <property type="match status" value="1"/>
</dbReference>
<protein>
    <submittedName>
        <fullName evidence="8">Putative regulator of g protein signaling</fullName>
    </submittedName>
</protein>
<feature type="region of interest" description="Disordered" evidence="5">
    <location>
        <begin position="840"/>
        <end position="913"/>
    </location>
</feature>
<dbReference type="InterPro" id="IPR046995">
    <property type="entry name" value="RGS10/12/14-like"/>
</dbReference>
<sequence length="913" mass="101651">MSKVYGLVCGYNSAEISSARALPSNSGNSPFRRWGQSSFRSRSNEQRNLLPRRPSSLAASESDVYTKSINGDIATGRNEGEFADATNGTCGVSGWSNSFERLLEDTAGLHAFAEFLKKEFSAENIYFWTACERYRQIEEQNERAKEAQEIFAKHLASTAQEPVNVDCQVRNTAEENLQSASVDLFEAAQKQIFNLMKFDSYARFIRSDLFKSCLEAESKCKPLPYPGDQLDVGLRTGPIVPTPSKLKKSLSNAEDRRRKSLLPWHRKTRCKSKDRDEANRHLSGGSKSGSSLRVPLMHSNSDLHSSRSSLSSFDAAITKLNTNNDSEDGKSTLCRVILPDAATTIVQTRTGESVRELVDRLLEKRGLTYNCYEAFLAGFSKPLDLDELSRNVAGKEIQIEQRVVFKLDLPNRKVISVKSKPCKYLEDVLRPILHKYNYRLEMVQVYGKESPDAIDMRIAVTAIDGQRLQIVIKATDGGSNVKQMSKLPTTAIVDGNCDVAQLKNPVAQHPCMTGNFNQSTLDEITNKVFNELLQGKVETMAATSGATGPENPLSRATVDQLSMKSEEWGSEASSGIFARARRHEFLHKHRMRKLPQSQKNSQTESEDNGDGTKKPLIAKWKSGAKLQVTTRSSPGGDDLLEGLKRAQRSRLEDQRGTEINFELPEFLRNKENMSNSKNRRGYDDNEVDGRRDSSDRVSGFPPRPQPAPRLSIINNNNHANCGLSPRTPPPSTALVGNNNEAASGGNYTNSAAIERSLLQLLETPPQQQRSDIEKFDSSSYLTPSRTGYTDPELFYGRHSGDRNAFRHGDLLNSSFSSTTTNNSTHYFEEMGGFGGEMDVQGARGPPPLPPKPKVVPMKPSNWSQSTQRQKQSKMSPTSGIEDVFKIPMDMPRMSENTRKQKNAYFDQPSSSFV</sequence>
<feature type="domain" description="RBD" evidence="7">
    <location>
        <begin position="403"/>
        <end position="473"/>
    </location>
</feature>
<feature type="compositionally biased region" description="Polar residues" evidence="5">
    <location>
        <begin position="777"/>
        <end position="787"/>
    </location>
</feature>
<dbReference type="Gene3D" id="1.10.196.10">
    <property type="match status" value="1"/>
</dbReference>
<feature type="region of interest" description="Disordered" evidence="5">
    <location>
        <begin position="765"/>
        <end position="788"/>
    </location>
</feature>
<evidence type="ECO:0000313" key="8">
    <source>
        <dbReference type="EMBL" id="JAV10639.1"/>
    </source>
</evidence>
<feature type="compositionally biased region" description="Basic residues" evidence="5">
    <location>
        <begin position="258"/>
        <end position="270"/>
    </location>
</feature>
<dbReference type="PANTHER" id="PTHR45945:SF3">
    <property type="entry name" value="REGULATOR OF G-PROTEIN SIGNALING LOCO"/>
    <property type="match status" value="1"/>
</dbReference>
<evidence type="ECO:0000259" key="6">
    <source>
        <dbReference type="PROSITE" id="PS50132"/>
    </source>
</evidence>
<dbReference type="Gene3D" id="3.10.20.90">
    <property type="entry name" value="Phosphatidylinositol 3-kinase Catalytic Subunit, Chain A, domain 1"/>
    <property type="match status" value="2"/>
</dbReference>
<feature type="domain" description="RGS" evidence="6">
    <location>
        <begin position="98"/>
        <end position="214"/>
    </location>
</feature>
<dbReference type="InterPro" id="IPR029071">
    <property type="entry name" value="Ubiquitin-like_domsf"/>
</dbReference>
<dbReference type="InterPro" id="IPR003116">
    <property type="entry name" value="RBD_dom"/>
</dbReference>
<feature type="region of interest" description="Disordered" evidence="5">
    <location>
        <begin position="589"/>
        <end position="640"/>
    </location>
</feature>
<feature type="region of interest" description="Disordered" evidence="5">
    <location>
        <begin position="234"/>
        <end position="307"/>
    </location>
</feature>
<dbReference type="SUPFAM" id="SSF54236">
    <property type="entry name" value="Ubiquitin-like"/>
    <property type="match status" value="2"/>
</dbReference>
<dbReference type="PANTHER" id="PTHR45945">
    <property type="entry name" value="REGULATOR OF G-PROTEIN SIGNALING LOCO"/>
    <property type="match status" value="1"/>
</dbReference>
<dbReference type="SMART" id="SM00455">
    <property type="entry name" value="RBD"/>
    <property type="match status" value="2"/>
</dbReference>
<dbReference type="SUPFAM" id="SSF48097">
    <property type="entry name" value="Regulator of G-protein signaling, RGS"/>
    <property type="match status" value="1"/>
</dbReference>
<dbReference type="InterPro" id="IPR024066">
    <property type="entry name" value="RGS_subdom1/3"/>
</dbReference>
<keyword evidence="2" id="KW-0343">GTPase activation</keyword>
<evidence type="ECO:0000256" key="5">
    <source>
        <dbReference type="SAM" id="MobiDB-lite"/>
    </source>
</evidence>
<dbReference type="PROSITE" id="PS50877">
    <property type="entry name" value="GOLOCO"/>
    <property type="match status" value="1"/>
</dbReference>
<feature type="compositionally biased region" description="Low complexity" evidence="5">
    <location>
        <begin position="298"/>
        <end position="307"/>
    </location>
</feature>
<name>A0A1L8DW38_9DIPT</name>
<dbReference type="EMBL" id="GFDF01003445">
    <property type="protein sequence ID" value="JAV10639.1"/>
    <property type="molecule type" value="Transcribed_RNA"/>
</dbReference>
<dbReference type="GO" id="GO:0005886">
    <property type="term" value="C:plasma membrane"/>
    <property type="evidence" value="ECO:0007669"/>
    <property type="project" value="TreeGrafter"/>
</dbReference>
<dbReference type="InterPro" id="IPR016137">
    <property type="entry name" value="RGS"/>
</dbReference>
<evidence type="ECO:0000256" key="3">
    <source>
        <dbReference type="ARBA" id="ARBA00022490"/>
    </source>
</evidence>
<dbReference type="InterPro" id="IPR003109">
    <property type="entry name" value="GoLoco_motif"/>
</dbReference>
<dbReference type="GO" id="GO:0005634">
    <property type="term" value="C:nucleus"/>
    <property type="evidence" value="ECO:0007669"/>
    <property type="project" value="TreeGrafter"/>
</dbReference>
<dbReference type="Pfam" id="PF02196">
    <property type="entry name" value="RBD"/>
    <property type="match status" value="1"/>
</dbReference>
<proteinExistence type="predicted"/>
<feature type="compositionally biased region" description="Pro residues" evidence="5">
    <location>
        <begin position="844"/>
        <end position="853"/>
    </location>
</feature>
<dbReference type="SMART" id="SM00390">
    <property type="entry name" value="GoLoco"/>
    <property type="match status" value="1"/>
</dbReference>
<dbReference type="FunFam" id="1.10.167.10:FF:000001">
    <property type="entry name" value="Putative regulator of g-protein signaling 12"/>
    <property type="match status" value="1"/>
</dbReference>
<dbReference type="GO" id="GO:0005096">
    <property type="term" value="F:GTPase activator activity"/>
    <property type="evidence" value="ECO:0007669"/>
    <property type="project" value="UniProtKB-KW"/>
</dbReference>
<dbReference type="GO" id="GO:0007165">
    <property type="term" value="P:signal transduction"/>
    <property type="evidence" value="ECO:0007669"/>
    <property type="project" value="InterPro"/>
</dbReference>